<protein>
    <submittedName>
        <fullName evidence="1">Uncharacterized protein</fullName>
    </submittedName>
</protein>
<organism evidence="1 2">
    <name type="scientific">Porites lobata</name>
    <dbReference type="NCBI Taxonomy" id="104759"/>
    <lineage>
        <taxon>Eukaryota</taxon>
        <taxon>Metazoa</taxon>
        <taxon>Cnidaria</taxon>
        <taxon>Anthozoa</taxon>
        <taxon>Hexacorallia</taxon>
        <taxon>Scleractinia</taxon>
        <taxon>Fungiina</taxon>
        <taxon>Poritidae</taxon>
        <taxon>Porites</taxon>
    </lineage>
</organism>
<evidence type="ECO:0000313" key="1">
    <source>
        <dbReference type="EMBL" id="CAH3168942.1"/>
    </source>
</evidence>
<evidence type="ECO:0000313" key="2">
    <source>
        <dbReference type="Proteomes" id="UP001159405"/>
    </source>
</evidence>
<comment type="caution">
    <text evidence="1">The sequence shown here is derived from an EMBL/GenBank/DDBJ whole genome shotgun (WGS) entry which is preliminary data.</text>
</comment>
<dbReference type="Proteomes" id="UP001159405">
    <property type="component" value="Unassembled WGS sequence"/>
</dbReference>
<sequence>MADACNVFMNTVRGALATAEAELVESGIDKKKVQSALEEVRSLLRPISFRHFERPEEFRHKEFKRRMTPGCSVKHPWKVIVKEKLPKELFDMVEATVSRTSFGEISMKTQTNCLFTFTSQKEVRKLFSDLTDKSTGRGSFLKRRLEGGKRVEAIIDKDKQFDVKYSFHKEMIIFEFYYGYWNGHGWPQHNM</sequence>
<proteinExistence type="predicted"/>
<accession>A0ABN8QVV2</accession>
<reference evidence="1 2" key="1">
    <citation type="submission" date="2022-05" db="EMBL/GenBank/DDBJ databases">
        <authorList>
            <consortium name="Genoscope - CEA"/>
            <person name="William W."/>
        </authorList>
    </citation>
    <scope>NUCLEOTIDE SEQUENCE [LARGE SCALE GENOMIC DNA]</scope>
</reference>
<dbReference type="EMBL" id="CALNXK010000147">
    <property type="protein sequence ID" value="CAH3168942.1"/>
    <property type="molecule type" value="Genomic_DNA"/>
</dbReference>
<keyword evidence="2" id="KW-1185">Reference proteome</keyword>
<gene>
    <name evidence="1" type="ORF">PLOB_00009489</name>
</gene>
<name>A0ABN8QVV2_9CNID</name>